<comment type="caution">
    <text evidence="3">The sequence shown here is derived from an EMBL/GenBank/DDBJ whole genome shotgun (WGS) entry which is preliminary data.</text>
</comment>
<dbReference type="EMBL" id="JACHMP010000001">
    <property type="protein sequence ID" value="MBB5820916.1"/>
    <property type="molecule type" value="Genomic_DNA"/>
</dbReference>
<protein>
    <submittedName>
        <fullName evidence="3">Uncharacterized protein YndB with AHSA1/START domain</fullName>
    </submittedName>
</protein>
<dbReference type="Pfam" id="PF08327">
    <property type="entry name" value="AHSA1"/>
    <property type="match status" value="1"/>
</dbReference>
<accession>A0A7W9MHT5</accession>
<dbReference type="Gene3D" id="3.30.530.20">
    <property type="match status" value="1"/>
</dbReference>
<evidence type="ECO:0000259" key="2">
    <source>
        <dbReference type="Pfam" id="PF08327"/>
    </source>
</evidence>
<reference evidence="3 4" key="1">
    <citation type="submission" date="2020-08" db="EMBL/GenBank/DDBJ databases">
        <title>Sequencing the genomes of 1000 actinobacteria strains.</title>
        <authorList>
            <person name="Klenk H.-P."/>
        </authorList>
    </citation>
    <scope>NUCLEOTIDE SEQUENCE [LARGE SCALE GENOMIC DNA]</scope>
    <source>
        <strain evidence="3 4">DSM 46887</strain>
    </source>
</reference>
<gene>
    <name evidence="3" type="ORF">F4562_003978</name>
</gene>
<dbReference type="Proteomes" id="UP000540685">
    <property type="component" value="Unassembled WGS sequence"/>
</dbReference>
<dbReference type="AlphaFoldDB" id="A0A7W9MHT5"/>
<dbReference type="RefSeq" id="WP_184547191.1">
    <property type="nucleotide sequence ID" value="NZ_JACHMP010000001.1"/>
</dbReference>
<feature type="domain" description="Activator of Hsp90 ATPase homologue 1/2-like C-terminal" evidence="2">
    <location>
        <begin position="22"/>
        <end position="158"/>
    </location>
</feature>
<proteinExistence type="inferred from homology"/>
<dbReference type="InterPro" id="IPR013538">
    <property type="entry name" value="ASHA1/2-like_C"/>
</dbReference>
<keyword evidence="4" id="KW-1185">Reference proteome</keyword>
<organism evidence="3 4">
    <name type="scientific">Streptosporangium becharense</name>
    <dbReference type="NCBI Taxonomy" id="1816182"/>
    <lineage>
        <taxon>Bacteria</taxon>
        <taxon>Bacillati</taxon>
        <taxon>Actinomycetota</taxon>
        <taxon>Actinomycetes</taxon>
        <taxon>Streptosporangiales</taxon>
        <taxon>Streptosporangiaceae</taxon>
        <taxon>Streptosporangium</taxon>
    </lineage>
</organism>
<dbReference type="SUPFAM" id="SSF55961">
    <property type="entry name" value="Bet v1-like"/>
    <property type="match status" value="1"/>
</dbReference>
<evidence type="ECO:0000313" key="3">
    <source>
        <dbReference type="EMBL" id="MBB5820916.1"/>
    </source>
</evidence>
<evidence type="ECO:0000256" key="1">
    <source>
        <dbReference type="ARBA" id="ARBA00006817"/>
    </source>
</evidence>
<evidence type="ECO:0000313" key="4">
    <source>
        <dbReference type="Proteomes" id="UP000540685"/>
    </source>
</evidence>
<dbReference type="InterPro" id="IPR023393">
    <property type="entry name" value="START-like_dom_sf"/>
</dbReference>
<dbReference type="CDD" id="cd08896">
    <property type="entry name" value="SRPBCC_CalC_Aha1-like_3"/>
    <property type="match status" value="1"/>
</dbReference>
<name>A0A7W9MHT5_9ACTN</name>
<sequence>MSFTPHTLDPNLDLELTREVDVAPELVWKAWTTPDLLTQWFAPKPYETPHCEIDLRPGGIFRTVMRSPEGQEFDGAGCYLEVIPNERLVWTSALAPGYRPQAGEMAFTAIIELQPTGSGGTRYRAIAMHRTPEDNKQHADMGFVEGWGAALDQLVTLVKAL</sequence>
<comment type="similarity">
    <text evidence="1">Belongs to the AHA1 family.</text>
</comment>